<reference evidence="3" key="1">
    <citation type="submission" date="2022-07" db="EMBL/GenBank/DDBJ databases">
        <title>Genome Sequence of Leucocoprinus birnbaumii.</title>
        <authorList>
            <person name="Buettner E."/>
        </authorList>
    </citation>
    <scope>NUCLEOTIDE SEQUENCE</scope>
    <source>
        <strain evidence="3">VT141</strain>
    </source>
</reference>
<dbReference type="CDD" id="cd11296">
    <property type="entry name" value="O-FucT_like"/>
    <property type="match status" value="1"/>
</dbReference>
<dbReference type="AlphaFoldDB" id="A0AAD5YW81"/>
<keyword evidence="1" id="KW-0472">Membrane</keyword>
<dbReference type="Proteomes" id="UP001213000">
    <property type="component" value="Unassembled WGS sequence"/>
</dbReference>
<evidence type="ECO:0008006" key="5">
    <source>
        <dbReference type="Google" id="ProtNLM"/>
    </source>
</evidence>
<name>A0AAD5YW81_9AGAR</name>
<keyword evidence="4" id="KW-1185">Reference proteome</keyword>
<keyword evidence="1" id="KW-1133">Transmembrane helix</keyword>
<feature type="transmembrane region" description="Helical" evidence="1">
    <location>
        <begin position="56"/>
        <end position="78"/>
    </location>
</feature>
<dbReference type="EMBL" id="JANIEX010000345">
    <property type="protein sequence ID" value="KAJ3568446.1"/>
    <property type="molecule type" value="Genomic_DNA"/>
</dbReference>
<evidence type="ECO:0000313" key="4">
    <source>
        <dbReference type="Proteomes" id="UP001213000"/>
    </source>
</evidence>
<protein>
    <recommendedName>
        <fullName evidence="5">O-fucosyltransferase family protein</fullName>
    </recommendedName>
</protein>
<accession>A0AAD5YW81</accession>
<evidence type="ECO:0000256" key="2">
    <source>
        <dbReference type="SAM" id="SignalP"/>
    </source>
</evidence>
<sequence length="548" mass="62184">MLSSLRAFLILFKFNGYLASPNVGPSFGKCLAVGMNSPNPYVQHRGQPRNRQTAKLVILLLLLALACLTCFGTAYYLFKTSYETRNLGLGRAIYADTPTYQVDVSTHVNGPRVVQSTERFLAYLPHSGFHNQRIAFENALVLARILGRTLIVPPIRLGNKPIPYYPFDRLSRQLALADKTGLKHCADVPSRLALPSECLDYYDSTLLPWNSLVDLTPVKTKQDLLPRWNFSEEWFSEELGITDDEEIRYFRDQTPYQYRLVDNGGGANDRTWYTEDIAIDFLAQQTQRLLVFGTLFGSTRLKLEVEAHQMIRKEIRQAMTIAHPVLDDISQSIFRALGGAYLAIHLRASETKFRKSSQVNAQALWWTLLHCWYNATADEILELEEQMQGTSTQPRTLSGTTYLSTPSARQCKPLDDVEKYALASASRSKCRQSTAHPSRLSVMGLNTPFLYIATDLNNSRHQPLLDRFRALFPCVVDISDFSQYLNPLDHTINPMDGVPLRTHLFPFLDALVAAKATRVVGTKGSTFSYYIEDVLWRRFHNVPIKQRG</sequence>
<proteinExistence type="predicted"/>
<organism evidence="3 4">
    <name type="scientific">Leucocoprinus birnbaumii</name>
    <dbReference type="NCBI Taxonomy" id="56174"/>
    <lineage>
        <taxon>Eukaryota</taxon>
        <taxon>Fungi</taxon>
        <taxon>Dikarya</taxon>
        <taxon>Basidiomycota</taxon>
        <taxon>Agaricomycotina</taxon>
        <taxon>Agaricomycetes</taxon>
        <taxon>Agaricomycetidae</taxon>
        <taxon>Agaricales</taxon>
        <taxon>Agaricineae</taxon>
        <taxon>Agaricaceae</taxon>
        <taxon>Leucocoprinus</taxon>
    </lineage>
</organism>
<keyword evidence="1" id="KW-0812">Transmembrane</keyword>
<evidence type="ECO:0000256" key="1">
    <source>
        <dbReference type="SAM" id="Phobius"/>
    </source>
</evidence>
<feature type="signal peptide" evidence="2">
    <location>
        <begin position="1"/>
        <end position="19"/>
    </location>
</feature>
<gene>
    <name evidence="3" type="ORF">NP233_g5709</name>
</gene>
<dbReference type="Gene3D" id="3.40.50.11350">
    <property type="match status" value="1"/>
</dbReference>
<evidence type="ECO:0000313" key="3">
    <source>
        <dbReference type="EMBL" id="KAJ3568446.1"/>
    </source>
</evidence>
<keyword evidence="2" id="KW-0732">Signal</keyword>
<dbReference type="PANTHER" id="PTHR36050">
    <property type="entry name" value="O-FUCOSYLTRANSFERASE 30"/>
    <property type="match status" value="1"/>
</dbReference>
<comment type="caution">
    <text evidence="3">The sequence shown here is derived from an EMBL/GenBank/DDBJ whole genome shotgun (WGS) entry which is preliminary data.</text>
</comment>
<feature type="chain" id="PRO_5042264058" description="O-fucosyltransferase family protein" evidence="2">
    <location>
        <begin position="20"/>
        <end position="548"/>
    </location>
</feature>
<dbReference type="PANTHER" id="PTHR36050:SF1">
    <property type="entry name" value="O-FUCOSYLTRANSFERASE 30"/>
    <property type="match status" value="1"/>
</dbReference>